<feature type="compositionally biased region" description="Polar residues" evidence="1">
    <location>
        <begin position="116"/>
        <end position="125"/>
    </location>
</feature>
<dbReference type="Proteomes" id="UP000269721">
    <property type="component" value="Unassembled WGS sequence"/>
</dbReference>
<reference evidence="3" key="1">
    <citation type="journal article" date="2018" name="Nat. Microbiol.">
        <title>Leveraging single-cell genomics to expand the fungal tree of life.</title>
        <authorList>
            <person name="Ahrendt S.R."/>
            <person name="Quandt C.A."/>
            <person name="Ciobanu D."/>
            <person name="Clum A."/>
            <person name="Salamov A."/>
            <person name="Andreopoulos B."/>
            <person name="Cheng J.F."/>
            <person name="Woyke T."/>
            <person name="Pelin A."/>
            <person name="Henrissat B."/>
            <person name="Reynolds N.K."/>
            <person name="Benny G.L."/>
            <person name="Smith M.E."/>
            <person name="James T.Y."/>
            <person name="Grigoriev I.V."/>
        </authorList>
    </citation>
    <scope>NUCLEOTIDE SEQUENCE [LARGE SCALE GENOMIC DNA]</scope>
</reference>
<feature type="compositionally biased region" description="Low complexity" evidence="1">
    <location>
        <begin position="126"/>
        <end position="165"/>
    </location>
</feature>
<feature type="compositionally biased region" description="Polar residues" evidence="1">
    <location>
        <begin position="48"/>
        <end position="63"/>
    </location>
</feature>
<evidence type="ECO:0000256" key="1">
    <source>
        <dbReference type="SAM" id="MobiDB-lite"/>
    </source>
</evidence>
<sequence length="260" mass="27211">MAWKNNAAQAQAAQNLQLAQAQAVKGNPHLPAQANQRHLRPPDAYRYLNSSPYLSPITFSLRNQAKKEKAATPAPAPAKQAAAPTKQTAPAPAQLKQAAAPSPAPAKQAAGPAPVQSKQAVAPTNQAAPQPQENVAAQAPNQAPAKQPSASQLQQQQKPAQVSLSPLRSRCTYQSPLILRPSYTDTPVPPLHPAAGAEAGGLPAAEANLAKQAAPRQASASQLQKKQPLPSRPRPPSSTPTQSSRGRRVHLLRSSSRQGS</sequence>
<proteinExistence type="predicted"/>
<organism evidence="2 3">
    <name type="scientific">Blyttiomyces helicus</name>
    <dbReference type="NCBI Taxonomy" id="388810"/>
    <lineage>
        <taxon>Eukaryota</taxon>
        <taxon>Fungi</taxon>
        <taxon>Fungi incertae sedis</taxon>
        <taxon>Chytridiomycota</taxon>
        <taxon>Chytridiomycota incertae sedis</taxon>
        <taxon>Chytridiomycetes</taxon>
        <taxon>Chytridiomycetes incertae sedis</taxon>
        <taxon>Blyttiomyces</taxon>
    </lineage>
</organism>
<name>A0A4P9WM28_9FUNG</name>
<evidence type="ECO:0000313" key="2">
    <source>
        <dbReference type="EMBL" id="RKO94121.1"/>
    </source>
</evidence>
<evidence type="ECO:0000313" key="3">
    <source>
        <dbReference type="Proteomes" id="UP000269721"/>
    </source>
</evidence>
<accession>A0A4P9WM28</accession>
<feature type="compositionally biased region" description="Low complexity" evidence="1">
    <location>
        <begin position="71"/>
        <end position="114"/>
    </location>
</feature>
<dbReference type="EMBL" id="KZ994003">
    <property type="protein sequence ID" value="RKO94121.1"/>
    <property type="molecule type" value="Genomic_DNA"/>
</dbReference>
<dbReference type="AlphaFoldDB" id="A0A4P9WM28"/>
<feature type="region of interest" description="Disordered" evidence="1">
    <location>
        <begin position="19"/>
        <end position="260"/>
    </location>
</feature>
<feature type="compositionally biased region" description="Low complexity" evidence="1">
    <location>
        <begin position="193"/>
        <end position="210"/>
    </location>
</feature>
<protein>
    <submittedName>
        <fullName evidence="2">Uncharacterized protein</fullName>
    </submittedName>
</protein>
<keyword evidence="3" id="KW-1185">Reference proteome</keyword>
<gene>
    <name evidence="2" type="ORF">BDK51DRAFT_38247</name>
</gene>